<keyword evidence="11" id="KW-1185">Reference proteome</keyword>
<dbReference type="GO" id="GO:0008270">
    <property type="term" value="F:zinc ion binding"/>
    <property type="evidence" value="ECO:0007669"/>
    <property type="project" value="UniProtKB-KW"/>
</dbReference>
<organism evidence="10 11">
    <name type="scientific">Euplotes crassus</name>
    <dbReference type="NCBI Taxonomy" id="5936"/>
    <lineage>
        <taxon>Eukaryota</taxon>
        <taxon>Sar</taxon>
        <taxon>Alveolata</taxon>
        <taxon>Ciliophora</taxon>
        <taxon>Intramacronucleata</taxon>
        <taxon>Spirotrichea</taxon>
        <taxon>Hypotrichia</taxon>
        <taxon>Euplotida</taxon>
        <taxon>Euplotidae</taxon>
        <taxon>Moneuplotes</taxon>
    </lineage>
</organism>
<evidence type="ECO:0000256" key="5">
    <source>
        <dbReference type="ARBA" id="ARBA00022833"/>
    </source>
</evidence>
<dbReference type="GO" id="GO:0005634">
    <property type="term" value="C:nucleus"/>
    <property type="evidence" value="ECO:0007669"/>
    <property type="project" value="UniProtKB-SubCell"/>
</dbReference>
<comment type="caution">
    <text evidence="10">The sequence shown here is derived from an EMBL/GenBank/DDBJ whole genome shotgun (WGS) entry which is preliminary data.</text>
</comment>
<keyword evidence="6" id="KW-0238">DNA-binding</keyword>
<dbReference type="GO" id="GO:0000978">
    <property type="term" value="F:RNA polymerase II cis-regulatory region sequence-specific DNA binding"/>
    <property type="evidence" value="ECO:0007669"/>
    <property type="project" value="TreeGrafter"/>
</dbReference>
<evidence type="ECO:0000256" key="7">
    <source>
        <dbReference type="ARBA" id="ARBA00023242"/>
    </source>
</evidence>
<dbReference type="InterPro" id="IPR036236">
    <property type="entry name" value="Znf_C2H2_sf"/>
</dbReference>
<dbReference type="EMBL" id="CAMPGE010012062">
    <property type="protein sequence ID" value="CAI2370848.1"/>
    <property type="molecule type" value="Genomic_DNA"/>
</dbReference>
<dbReference type="PANTHER" id="PTHR24404:SF114">
    <property type="entry name" value="KLUMPFUSS, ISOFORM B-RELATED"/>
    <property type="match status" value="1"/>
</dbReference>
<gene>
    <name evidence="10" type="ORF">ECRASSUSDP1_LOCUS12167</name>
</gene>
<evidence type="ECO:0000259" key="9">
    <source>
        <dbReference type="PROSITE" id="PS50157"/>
    </source>
</evidence>
<dbReference type="GO" id="GO:0006357">
    <property type="term" value="P:regulation of transcription by RNA polymerase II"/>
    <property type="evidence" value="ECO:0007669"/>
    <property type="project" value="TreeGrafter"/>
</dbReference>
<dbReference type="InterPro" id="IPR050589">
    <property type="entry name" value="Ikaros_C2H2-ZF"/>
</dbReference>
<keyword evidence="4 8" id="KW-0863">Zinc-finger</keyword>
<protein>
    <recommendedName>
        <fullName evidence="9">C2H2-type domain-containing protein</fullName>
    </recommendedName>
</protein>
<evidence type="ECO:0000313" key="11">
    <source>
        <dbReference type="Proteomes" id="UP001295684"/>
    </source>
</evidence>
<proteinExistence type="predicted"/>
<comment type="subcellular location">
    <subcellularLocation>
        <location evidence="1">Nucleus</location>
    </subcellularLocation>
</comment>
<keyword evidence="3" id="KW-0677">Repeat</keyword>
<dbReference type="PANTHER" id="PTHR24404">
    <property type="entry name" value="ZINC FINGER PROTEIN"/>
    <property type="match status" value="1"/>
</dbReference>
<evidence type="ECO:0000256" key="6">
    <source>
        <dbReference type="ARBA" id="ARBA00023125"/>
    </source>
</evidence>
<dbReference type="GO" id="GO:0003700">
    <property type="term" value="F:DNA-binding transcription factor activity"/>
    <property type="evidence" value="ECO:0007669"/>
    <property type="project" value="TreeGrafter"/>
</dbReference>
<dbReference type="SMART" id="SM00355">
    <property type="entry name" value="ZnF_C2H2"/>
    <property type="match status" value="3"/>
</dbReference>
<keyword evidence="2" id="KW-0479">Metal-binding</keyword>
<evidence type="ECO:0000256" key="4">
    <source>
        <dbReference type="ARBA" id="ARBA00022771"/>
    </source>
</evidence>
<accession>A0AAD1UNV2</accession>
<evidence type="ECO:0000256" key="2">
    <source>
        <dbReference type="ARBA" id="ARBA00022723"/>
    </source>
</evidence>
<evidence type="ECO:0000256" key="1">
    <source>
        <dbReference type="ARBA" id="ARBA00004123"/>
    </source>
</evidence>
<keyword evidence="5" id="KW-0862">Zinc</keyword>
<feature type="domain" description="C2H2-type" evidence="9">
    <location>
        <begin position="67"/>
        <end position="85"/>
    </location>
</feature>
<evidence type="ECO:0000256" key="3">
    <source>
        <dbReference type="ARBA" id="ARBA00022737"/>
    </source>
</evidence>
<name>A0AAD1UNV2_EUPCR</name>
<dbReference type="SUPFAM" id="SSF57667">
    <property type="entry name" value="beta-beta-alpha zinc fingers"/>
    <property type="match status" value="2"/>
</dbReference>
<evidence type="ECO:0000313" key="10">
    <source>
        <dbReference type="EMBL" id="CAI2370848.1"/>
    </source>
</evidence>
<dbReference type="AlphaFoldDB" id="A0AAD1UNV2"/>
<reference evidence="10" key="1">
    <citation type="submission" date="2023-07" db="EMBL/GenBank/DDBJ databases">
        <authorList>
            <consortium name="AG Swart"/>
            <person name="Singh M."/>
            <person name="Singh A."/>
            <person name="Seah K."/>
            <person name="Emmerich C."/>
        </authorList>
    </citation>
    <scope>NUCLEOTIDE SEQUENCE</scope>
    <source>
        <strain evidence="10">DP1</strain>
    </source>
</reference>
<evidence type="ECO:0000256" key="8">
    <source>
        <dbReference type="PROSITE-ProRule" id="PRU00042"/>
    </source>
</evidence>
<dbReference type="Gene3D" id="3.30.160.60">
    <property type="entry name" value="Classic Zinc Finger"/>
    <property type="match status" value="2"/>
</dbReference>
<dbReference type="Proteomes" id="UP001295684">
    <property type="component" value="Unassembled WGS sequence"/>
</dbReference>
<sequence length="304" mass="34775">MRNPKGKAEFKCNCCQIKFSTRYSMERHMRLKNNRIKNYECQYCGLECGGAIFLEKHLNAHTEIFKFKCDQCDKRFKDQKRLNCHVPHCNKFKEMAQRMNIAHPAPKSYNITSSKLDCSEGAFASKRIHSHYIDASRKDTSVESSNEAIDHSLANNSASEKSYNLSDVTPYNSDLNRTVEKIMDVSHEGITDRVGGRSPVLSLNDISDIFNKKNKETEIVQNLVKIQKPVATKPKISSRKGSCWSEISSKPKPDTCSVSTQTEDLTQEHCVCWSKELFNSYLYYLSQSVYQLSASIQVGRAYNY</sequence>
<keyword evidence="7" id="KW-0539">Nucleus</keyword>
<dbReference type="PROSITE" id="PS50157">
    <property type="entry name" value="ZINC_FINGER_C2H2_2"/>
    <property type="match status" value="1"/>
</dbReference>
<dbReference type="InterPro" id="IPR013087">
    <property type="entry name" value="Znf_C2H2_type"/>
</dbReference>